<evidence type="ECO:0000259" key="1">
    <source>
        <dbReference type="PROSITE" id="PS51671"/>
    </source>
</evidence>
<organism evidence="2 3">
    <name type="scientific">Gloeobacter morelensis MG652769</name>
    <dbReference type="NCBI Taxonomy" id="2781736"/>
    <lineage>
        <taxon>Bacteria</taxon>
        <taxon>Bacillati</taxon>
        <taxon>Cyanobacteriota</taxon>
        <taxon>Cyanophyceae</taxon>
        <taxon>Gloeobacterales</taxon>
        <taxon>Gloeobacteraceae</taxon>
        <taxon>Gloeobacter</taxon>
        <taxon>Gloeobacter morelensis</taxon>
    </lineage>
</organism>
<dbReference type="RefSeq" id="WP_230842045.1">
    <property type="nucleotide sequence ID" value="NZ_CP063845.1"/>
</dbReference>
<accession>A0ABY3PMU3</accession>
<gene>
    <name evidence="2" type="ORF">ISF26_01610</name>
</gene>
<dbReference type="Proteomes" id="UP001054846">
    <property type="component" value="Chromosome"/>
</dbReference>
<dbReference type="PROSITE" id="PS51671">
    <property type="entry name" value="ACT"/>
    <property type="match status" value="1"/>
</dbReference>
<evidence type="ECO:0000313" key="2">
    <source>
        <dbReference type="EMBL" id="UFP94971.1"/>
    </source>
</evidence>
<dbReference type="PANTHER" id="PTHR40099">
    <property type="entry name" value="ACETOLACTATE SYNTHASE, SMALL SUBUNIT"/>
    <property type="match status" value="1"/>
</dbReference>
<sequence>MDYSIERQLSVALENRPGVLAAIGWTLAGEQVSIEALSVLDTIEQGVVRLVTSDPQRCKDILMRQGFYVIEADVLAIRLTDSPGALARLCQALADASVNIAYAYGSVPRPGQLTRLMVKVSHLERACQVIAALEV</sequence>
<dbReference type="InterPro" id="IPR045739">
    <property type="entry name" value="ACT_dom_pair"/>
</dbReference>
<dbReference type="SUPFAM" id="SSF55021">
    <property type="entry name" value="ACT-like"/>
    <property type="match status" value="2"/>
</dbReference>
<feature type="domain" description="ACT" evidence="1">
    <location>
        <begin position="74"/>
        <end position="135"/>
    </location>
</feature>
<dbReference type="PANTHER" id="PTHR40099:SF1">
    <property type="entry name" value="ACETOLACTATE SYNTHASE, SMALL SUBUNIT"/>
    <property type="match status" value="1"/>
</dbReference>
<dbReference type="CDD" id="cd04908">
    <property type="entry name" value="ACT_Bt0572_1"/>
    <property type="match status" value="1"/>
</dbReference>
<reference evidence="2 3" key="1">
    <citation type="journal article" date="2021" name="Genome Biol. Evol.">
        <title>Complete Genome Sequencing of a Novel Gloeobacter Species from a Waterfall Cave in Mexico.</title>
        <authorList>
            <person name="Saw J.H."/>
            <person name="Cardona T."/>
            <person name="Montejano G."/>
        </authorList>
    </citation>
    <scope>NUCLEOTIDE SEQUENCE [LARGE SCALE GENOMIC DNA]</scope>
    <source>
        <strain evidence="2">MG652769</strain>
    </source>
</reference>
<evidence type="ECO:0000313" key="3">
    <source>
        <dbReference type="Proteomes" id="UP001054846"/>
    </source>
</evidence>
<proteinExistence type="predicted"/>
<protein>
    <submittedName>
        <fullName evidence="2">Amino acid-binding protein</fullName>
    </submittedName>
</protein>
<name>A0ABY3PMU3_9CYAN</name>
<dbReference type="Pfam" id="PF19571">
    <property type="entry name" value="ACT_8"/>
    <property type="match status" value="1"/>
</dbReference>
<dbReference type="Gene3D" id="3.30.2130.10">
    <property type="entry name" value="VC0802-like"/>
    <property type="match status" value="1"/>
</dbReference>
<keyword evidence="3" id="KW-1185">Reference proteome</keyword>
<dbReference type="EMBL" id="CP063845">
    <property type="protein sequence ID" value="UFP94971.1"/>
    <property type="molecule type" value="Genomic_DNA"/>
</dbReference>
<dbReference type="InterPro" id="IPR002912">
    <property type="entry name" value="ACT_dom"/>
</dbReference>
<dbReference type="InterPro" id="IPR045865">
    <property type="entry name" value="ACT-like_dom_sf"/>
</dbReference>